<dbReference type="Gramene" id="KOM52422">
    <property type="protein sequence ID" value="KOM52422"/>
    <property type="gene ID" value="LR48_Vigan09g108100"/>
</dbReference>
<feature type="coiled-coil region" evidence="1">
    <location>
        <begin position="18"/>
        <end position="63"/>
    </location>
</feature>
<feature type="compositionally biased region" description="Low complexity" evidence="2">
    <location>
        <begin position="133"/>
        <end position="142"/>
    </location>
</feature>
<feature type="compositionally biased region" description="Polar residues" evidence="2">
    <location>
        <begin position="156"/>
        <end position="165"/>
    </location>
</feature>
<organism evidence="3 4">
    <name type="scientific">Phaseolus angularis</name>
    <name type="common">Azuki bean</name>
    <name type="synonym">Vigna angularis</name>
    <dbReference type="NCBI Taxonomy" id="3914"/>
    <lineage>
        <taxon>Eukaryota</taxon>
        <taxon>Viridiplantae</taxon>
        <taxon>Streptophyta</taxon>
        <taxon>Embryophyta</taxon>
        <taxon>Tracheophyta</taxon>
        <taxon>Spermatophyta</taxon>
        <taxon>Magnoliopsida</taxon>
        <taxon>eudicotyledons</taxon>
        <taxon>Gunneridae</taxon>
        <taxon>Pentapetalae</taxon>
        <taxon>rosids</taxon>
        <taxon>fabids</taxon>
        <taxon>Fabales</taxon>
        <taxon>Fabaceae</taxon>
        <taxon>Papilionoideae</taxon>
        <taxon>50 kb inversion clade</taxon>
        <taxon>NPAAA clade</taxon>
        <taxon>indigoferoid/millettioid clade</taxon>
        <taxon>Phaseoleae</taxon>
        <taxon>Vigna</taxon>
    </lineage>
</organism>
<accession>A0A0L9VBW5</accession>
<dbReference type="AlphaFoldDB" id="A0A0L9VBW5"/>
<dbReference type="EMBL" id="CM003379">
    <property type="protein sequence ID" value="KOM52422.1"/>
    <property type="molecule type" value="Genomic_DNA"/>
</dbReference>
<keyword evidence="1" id="KW-0175">Coiled coil</keyword>
<evidence type="ECO:0000256" key="2">
    <source>
        <dbReference type="SAM" id="MobiDB-lite"/>
    </source>
</evidence>
<name>A0A0L9VBW5_PHAAN</name>
<gene>
    <name evidence="3" type="ORF">LR48_Vigan09g108100</name>
</gene>
<protein>
    <submittedName>
        <fullName evidence="3">Uncharacterized protein</fullName>
    </submittedName>
</protein>
<reference evidence="4" key="1">
    <citation type="journal article" date="2015" name="Proc. Natl. Acad. Sci. U.S.A.">
        <title>Genome sequencing of adzuki bean (Vigna angularis) provides insight into high starch and low fat accumulation and domestication.</title>
        <authorList>
            <person name="Yang K."/>
            <person name="Tian Z."/>
            <person name="Chen C."/>
            <person name="Luo L."/>
            <person name="Zhao B."/>
            <person name="Wang Z."/>
            <person name="Yu L."/>
            <person name="Li Y."/>
            <person name="Sun Y."/>
            <person name="Li W."/>
            <person name="Chen Y."/>
            <person name="Li Y."/>
            <person name="Zhang Y."/>
            <person name="Ai D."/>
            <person name="Zhao J."/>
            <person name="Shang C."/>
            <person name="Ma Y."/>
            <person name="Wu B."/>
            <person name="Wang M."/>
            <person name="Gao L."/>
            <person name="Sun D."/>
            <person name="Zhang P."/>
            <person name="Guo F."/>
            <person name="Wang W."/>
            <person name="Li Y."/>
            <person name="Wang J."/>
            <person name="Varshney R.K."/>
            <person name="Wang J."/>
            <person name="Ling H.Q."/>
            <person name="Wan P."/>
        </authorList>
    </citation>
    <scope>NUCLEOTIDE SEQUENCE</scope>
    <source>
        <strain evidence="4">cv. Jingnong 6</strain>
    </source>
</reference>
<feature type="region of interest" description="Disordered" evidence="2">
    <location>
        <begin position="122"/>
        <end position="166"/>
    </location>
</feature>
<evidence type="ECO:0000313" key="3">
    <source>
        <dbReference type="EMBL" id="KOM52422.1"/>
    </source>
</evidence>
<evidence type="ECO:0000256" key="1">
    <source>
        <dbReference type="SAM" id="Coils"/>
    </source>
</evidence>
<proteinExistence type="predicted"/>
<evidence type="ECO:0000313" key="4">
    <source>
        <dbReference type="Proteomes" id="UP000053144"/>
    </source>
</evidence>
<dbReference type="Proteomes" id="UP000053144">
    <property type="component" value="Chromosome 9"/>
</dbReference>
<sequence length="223" mass="25098">MAPRPPPQPTEREASDHTRLLESVIEALQQQNAALVQQNTVALQNLEAARANSEATRRQLMEIIEITRNIAGASTSSGRNRTEWSWESFLQHHPAEFNEKCLPGEVEKVNVLEKNVTEVEQHMKQQQQVVRGTTSSRNNTNSRRTRRTPYARTGLPSISSGSQAQPLVAANRNRRTIPGVVSFVLNRSPQRSDTDDEVLLEEMLEEENLEEANPVDVEVKAEQ</sequence>